<proteinExistence type="inferred from homology"/>
<protein>
    <submittedName>
        <fullName evidence="7">Phosphoporin PhoE</fullName>
    </submittedName>
    <submittedName>
        <fullName evidence="6">Porin OmpC</fullName>
    </submittedName>
</protein>
<dbReference type="EMBL" id="VZEL01000060">
    <property type="protein sequence ID" value="KAB0121456.1"/>
    <property type="molecule type" value="Genomic_DNA"/>
</dbReference>
<feature type="chain" id="PRO_5039969368" evidence="5">
    <location>
        <begin position="24"/>
        <end position="387"/>
    </location>
</feature>
<dbReference type="Proteomes" id="UP000327073">
    <property type="component" value="Unassembled WGS sequence"/>
</dbReference>
<evidence type="ECO:0000256" key="1">
    <source>
        <dbReference type="ARBA" id="ARBA00004571"/>
    </source>
</evidence>
<dbReference type="PANTHER" id="PTHR34501">
    <property type="entry name" value="PROTEIN YDDL-RELATED"/>
    <property type="match status" value="1"/>
</dbReference>
<evidence type="ECO:0000313" key="8">
    <source>
        <dbReference type="Proteomes" id="UP000218543"/>
    </source>
</evidence>
<comment type="caution">
    <text evidence="7">The sequence shown here is derived from an EMBL/GenBank/DDBJ whole genome shotgun (WGS) entry which is preliminary data.</text>
</comment>
<dbReference type="Pfam" id="PF00267">
    <property type="entry name" value="Porin_1"/>
    <property type="match status" value="1"/>
</dbReference>
<organism evidence="7 8">
    <name type="scientific">Escherichia coli</name>
    <dbReference type="NCBI Taxonomy" id="562"/>
    <lineage>
        <taxon>Bacteria</taxon>
        <taxon>Pseudomonadati</taxon>
        <taxon>Pseudomonadota</taxon>
        <taxon>Gammaproteobacteria</taxon>
        <taxon>Enterobacterales</taxon>
        <taxon>Enterobacteriaceae</taxon>
        <taxon>Escherichia</taxon>
    </lineage>
</organism>
<evidence type="ECO:0000256" key="2">
    <source>
        <dbReference type="ARBA" id="ARBA00007539"/>
    </source>
</evidence>
<dbReference type="RefSeq" id="WP_000738904.1">
    <property type="nucleotide sequence ID" value="NZ_AP027156.1"/>
</dbReference>
<dbReference type="InterPro" id="IPR001702">
    <property type="entry name" value="Porin_Gram-ve"/>
</dbReference>
<comment type="subcellular location">
    <subcellularLocation>
        <location evidence="1">Cell outer membrane</location>
        <topology evidence="1">Multi-pass membrane protein</topology>
    </subcellularLocation>
</comment>
<dbReference type="InterPro" id="IPR023614">
    <property type="entry name" value="Porin_dom_sf"/>
</dbReference>
<reference evidence="6 9" key="2">
    <citation type="submission" date="2019-03" db="EMBL/GenBank/DDBJ databases">
        <title>Whole Genome Sequencing of Shiga-Toxin Escherichia coli Strains from Nebraska.</title>
        <authorList>
            <person name="Abdalhamid B."/>
            <person name="Mccutchen E.L."/>
            <person name="Bouska A.C."/>
            <person name="Hinrichs S.H."/>
            <person name="Iwen P.C."/>
        </authorList>
    </citation>
    <scope>NUCLEOTIDE SEQUENCE [LARGE SCALE GENOMIC DNA]</scope>
    <source>
        <strain evidence="6 9">STEC_170836</strain>
    </source>
</reference>
<dbReference type="InterPro" id="IPR033900">
    <property type="entry name" value="Gram_neg_porin_domain"/>
</dbReference>
<comment type="similarity">
    <text evidence="2">Belongs to the Gram-negative porin family.</text>
</comment>
<dbReference type="PRINTS" id="PR00183">
    <property type="entry name" value="ECOLIPORIN"/>
</dbReference>
<keyword evidence="3 5" id="KW-0732">Signal</keyword>
<evidence type="ECO:0000313" key="7">
    <source>
        <dbReference type="EMBL" id="PAU22648.1"/>
    </source>
</evidence>
<accession>A0A093D9N1</accession>
<sequence length="387" mass="42346">MKKMTVALSAVAVAVMFAAGAQAAEVYNKDGNKLDLYGRATALHYFSDDKGNDGDQTYARLGFKGETQINDQLTGFGQWEYQFSGNKTESEGSAGNKTRLAFAGLRFADVGSIDYGRNYGIAYDVGSYTDVLPEFGGDGWTQTDNFMTARTSGVLTYRNTDFFGLVDGLNFAAQYQGKNERDDLQKANGDGYGFSASYEFDGFGFVAAYTKSDRTNKQVQGLNGSKTIEIKDPLTGDVTEKEVVVDSGSVAKGKHAEFWGTGLKYDANNLYLAAVYSETQNMTTFGDQGVADKAQNIEAVVQYQFDFGLRPSLAYLQSRGQDVMVGGVNHGDQDLVKYIDVGATYYFNKNMSTHVDYKINLIEESEFTRKAGVATDNIVAVGMTYQF</sequence>
<reference evidence="7 8" key="1">
    <citation type="submission" date="2016-12" db="EMBL/GenBank/DDBJ databases">
        <title>Real-Time Genomic Investigation Underlying the Public Health Response to a Shiga Toxin-Producing Escherichia Coli O26:H11 Outbreak in a Nursery.</title>
        <authorList>
            <person name="Ferdous M."/>
            <person name="Moran-Gilad J."/>
            <person name="Rossen J.W."/>
            <person name="Gdalevich M."/>
        </authorList>
    </citation>
    <scope>NUCLEOTIDE SEQUENCE [LARGE SCALE GENOMIC DNA]</scope>
    <source>
        <strain evidence="7 8">STEC 514-2</strain>
    </source>
</reference>
<dbReference type="EMBL" id="MRVZ01000046">
    <property type="protein sequence ID" value="PAU22648.1"/>
    <property type="molecule type" value="Genomic_DNA"/>
</dbReference>
<dbReference type="GO" id="GO:0015288">
    <property type="term" value="F:porin activity"/>
    <property type="evidence" value="ECO:0007669"/>
    <property type="project" value="InterPro"/>
</dbReference>
<dbReference type="GO" id="GO:0034220">
    <property type="term" value="P:monoatomic ion transmembrane transport"/>
    <property type="evidence" value="ECO:0007669"/>
    <property type="project" value="InterPro"/>
</dbReference>
<keyword evidence="4" id="KW-0472">Membrane</keyword>
<dbReference type="PANTHER" id="PTHR34501:SF2">
    <property type="entry name" value="OUTER MEMBRANE PORIN F-RELATED"/>
    <property type="match status" value="1"/>
</dbReference>
<dbReference type="Gene3D" id="2.40.160.10">
    <property type="entry name" value="Porin"/>
    <property type="match status" value="1"/>
</dbReference>
<evidence type="ECO:0000256" key="3">
    <source>
        <dbReference type="ARBA" id="ARBA00022729"/>
    </source>
</evidence>
<dbReference type="NCBIfam" id="NF007841">
    <property type="entry name" value="PRK10554.1"/>
    <property type="match status" value="1"/>
</dbReference>
<evidence type="ECO:0000256" key="4">
    <source>
        <dbReference type="ARBA" id="ARBA00023136"/>
    </source>
</evidence>
<evidence type="ECO:0000256" key="5">
    <source>
        <dbReference type="SAM" id="SignalP"/>
    </source>
</evidence>
<gene>
    <name evidence="6" type="primary">ompC</name>
    <name evidence="7" type="ORF">BTQ06_14555</name>
    <name evidence="6" type="ORF">F7F11_25515</name>
</gene>
<evidence type="ECO:0000313" key="9">
    <source>
        <dbReference type="Proteomes" id="UP000327073"/>
    </source>
</evidence>
<dbReference type="CDD" id="cd00342">
    <property type="entry name" value="gram_neg_porins"/>
    <property type="match status" value="1"/>
</dbReference>
<evidence type="ECO:0000313" key="6">
    <source>
        <dbReference type="EMBL" id="KAB0121456.1"/>
    </source>
</evidence>
<dbReference type="SUPFAM" id="SSF56935">
    <property type="entry name" value="Porins"/>
    <property type="match status" value="1"/>
</dbReference>
<dbReference type="InterPro" id="IPR050298">
    <property type="entry name" value="Gram-neg_bact_OMP"/>
</dbReference>
<dbReference type="PRINTS" id="PR00182">
    <property type="entry name" value="ECOLNEIPORIN"/>
</dbReference>
<dbReference type="InterPro" id="IPR001897">
    <property type="entry name" value="Porin_gammaproteobac"/>
</dbReference>
<name>A0A093D9N1_ECOLX</name>
<dbReference type="GO" id="GO:0009279">
    <property type="term" value="C:cell outer membrane"/>
    <property type="evidence" value="ECO:0007669"/>
    <property type="project" value="UniProtKB-SubCell"/>
</dbReference>
<feature type="signal peptide" evidence="5">
    <location>
        <begin position="1"/>
        <end position="23"/>
    </location>
</feature>
<dbReference type="Proteomes" id="UP000218543">
    <property type="component" value="Unassembled WGS sequence"/>
</dbReference>
<dbReference type="AlphaFoldDB" id="A0A093D9N1"/>